<dbReference type="InterPro" id="IPR012337">
    <property type="entry name" value="RNaseH-like_sf"/>
</dbReference>
<evidence type="ECO:0000313" key="2">
    <source>
        <dbReference type="EMBL" id="JAV51803.1"/>
    </source>
</evidence>
<dbReference type="Gene3D" id="3.30.420.10">
    <property type="entry name" value="Ribonuclease H-like superfamily/Ribonuclease H"/>
    <property type="match status" value="1"/>
</dbReference>
<dbReference type="GO" id="GO:0004523">
    <property type="term" value="F:RNA-DNA hybrid ribonuclease activity"/>
    <property type="evidence" value="ECO:0007669"/>
    <property type="project" value="InterPro"/>
</dbReference>
<feature type="domain" description="RNase H type-1" evidence="1">
    <location>
        <begin position="1"/>
        <end position="44"/>
    </location>
</feature>
<reference evidence="2" key="1">
    <citation type="journal article" date="2016" name="Sci. Rep.">
        <title>Molecular characterization of firefly nuptial gifts: a multi-omics approach sheds light on postcopulatory sexual selection.</title>
        <authorList>
            <person name="Al-Wathiqui N."/>
            <person name="Fallon T.R."/>
            <person name="South A."/>
            <person name="Weng J.K."/>
            <person name="Lewis S.M."/>
        </authorList>
    </citation>
    <scope>NUCLEOTIDE SEQUENCE</scope>
</reference>
<dbReference type="GO" id="GO:0003676">
    <property type="term" value="F:nucleic acid binding"/>
    <property type="evidence" value="ECO:0007669"/>
    <property type="project" value="InterPro"/>
</dbReference>
<evidence type="ECO:0000259" key="1">
    <source>
        <dbReference type="PROSITE" id="PS50879"/>
    </source>
</evidence>
<dbReference type="EMBL" id="GEZM01102755">
    <property type="protein sequence ID" value="JAV51803.1"/>
    <property type="molecule type" value="Transcribed_RNA"/>
</dbReference>
<organism evidence="2">
    <name type="scientific">Photinus pyralis</name>
    <name type="common">Common eastern firefly</name>
    <name type="synonym">Lampyris pyralis</name>
    <dbReference type="NCBI Taxonomy" id="7054"/>
    <lineage>
        <taxon>Eukaryota</taxon>
        <taxon>Metazoa</taxon>
        <taxon>Ecdysozoa</taxon>
        <taxon>Arthropoda</taxon>
        <taxon>Hexapoda</taxon>
        <taxon>Insecta</taxon>
        <taxon>Pterygota</taxon>
        <taxon>Neoptera</taxon>
        <taxon>Endopterygota</taxon>
        <taxon>Coleoptera</taxon>
        <taxon>Polyphaga</taxon>
        <taxon>Elateriformia</taxon>
        <taxon>Elateroidea</taxon>
        <taxon>Lampyridae</taxon>
        <taxon>Lampyrinae</taxon>
        <taxon>Photinus</taxon>
    </lineage>
</organism>
<proteinExistence type="predicted"/>
<dbReference type="PROSITE" id="PS50879">
    <property type="entry name" value="RNASE_H_1"/>
    <property type="match status" value="1"/>
</dbReference>
<protein>
    <recommendedName>
        <fullName evidence="1">RNase H type-1 domain-containing protein</fullName>
    </recommendedName>
</protein>
<dbReference type="InterPro" id="IPR002156">
    <property type="entry name" value="RNaseH_domain"/>
</dbReference>
<dbReference type="AlphaFoldDB" id="A0A1Y1JS24"/>
<accession>A0A1Y1JS24</accession>
<name>A0A1Y1JS24_PHOPY</name>
<dbReference type="InterPro" id="IPR036397">
    <property type="entry name" value="RNaseH_sf"/>
</dbReference>
<dbReference type="SUPFAM" id="SSF53098">
    <property type="entry name" value="Ribonuclease H-like"/>
    <property type="match status" value="1"/>
</dbReference>
<sequence length="189" mass="21934">MKQISDLNEDVHNNGKTVDYIWIPSHIGIAGNEAADKLAKEATEKPNIDEKVLTTYDLKKSIHKNLRQKWEIQWKAIDPLTNKLRSIRDTTLFDGGYYKLTRRKDQVDITRLRNGHTRVTHGHLMRKEPPKMCEQCQAPISINHLITECNAFENERRNCNITNDQTTNLTTNTNIANIIRFIKLTKLEI</sequence>